<name>A0A380JGJ9_STRDO</name>
<reference evidence="2 3" key="1">
    <citation type="submission" date="2018-06" db="EMBL/GenBank/DDBJ databases">
        <authorList>
            <consortium name="Pathogen Informatics"/>
            <person name="Doyle S."/>
        </authorList>
    </citation>
    <scope>NUCLEOTIDE SEQUENCE [LARGE SCALE GENOMIC DNA]</scope>
    <source>
        <strain evidence="3">NCTC 11391</strain>
    </source>
</reference>
<feature type="transmembrane region" description="Helical" evidence="1">
    <location>
        <begin position="20"/>
        <end position="39"/>
    </location>
</feature>
<protein>
    <submittedName>
        <fullName evidence="2">Prophage Lp1 protein 6</fullName>
    </submittedName>
</protein>
<feature type="transmembrane region" description="Helical" evidence="1">
    <location>
        <begin position="60"/>
        <end position="82"/>
    </location>
</feature>
<evidence type="ECO:0000256" key="1">
    <source>
        <dbReference type="SAM" id="Phobius"/>
    </source>
</evidence>
<dbReference type="EMBL" id="UHFA01000002">
    <property type="protein sequence ID" value="SUN36569.1"/>
    <property type="molecule type" value="Genomic_DNA"/>
</dbReference>
<dbReference type="Proteomes" id="UP000254082">
    <property type="component" value="Unassembled WGS sequence"/>
</dbReference>
<keyword evidence="1" id="KW-1133">Transmembrane helix</keyword>
<feature type="transmembrane region" description="Helical" evidence="1">
    <location>
        <begin position="94"/>
        <end position="113"/>
    </location>
</feature>
<keyword evidence="3" id="KW-1185">Reference proteome</keyword>
<keyword evidence="1" id="KW-0472">Membrane</keyword>
<accession>A0A380JGJ9</accession>
<evidence type="ECO:0000313" key="2">
    <source>
        <dbReference type="EMBL" id="SUN36569.1"/>
    </source>
</evidence>
<gene>
    <name evidence="2" type="ORF">NCTC11391_01566</name>
</gene>
<dbReference type="AlphaFoldDB" id="A0A380JGJ9"/>
<evidence type="ECO:0000313" key="3">
    <source>
        <dbReference type="Proteomes" id="UP000254082"/>
    </source>
</evidence>
<dbReference type="OrthoDB" id="9952190at2"/>
<sequence>MNNDTNTDGLKKLALTNGVVGIVCPILSFMIRIIGLTMVSSKIANSGKSLNAQEIFQTQIPVYLVSAIPGLVVLILGIVAIVQFRKADNKAVPLAAHILLIVGGALSLLFGLFGEIPELIGGILYLTSLGKFNRPQFPDQTIQQ</sequence>
<dbReference type="RefSeq" id="WP_002998284.1">
    <property type="nucleotide sequence ID" value="NZ_UHFA01000002.1"/>
</dbReference>
<proteinExistence type="predicted"/>
<organism evidence="2 3">
    <name type="scientific">Streptococcus downei MFe28</name>
    <dbReference type="NCBI Taxonomy" id="764290"/>
    <lineage>
        <taxon>Bacteria</taxon>
        <taxon>Bacillati</taxon>
        <taxon>Bacillota</taxon>
        <taxon>Bacilli</taxon>
        <taxon>Lactobacillales</taxon>
        <taxon>Streptococcaceae</taxon>
        <taxon>Streptococcus</taxon>
    </lineage>
</organism>
<keyword evidence="1" id="KW-0812">Transmembrane</keyword>